<dbReference type="KEGG" id="mana:MAMMFC1_00108"/>
<gene>
    <name evidence="1" type="ORF">MAMMFC1_00108</name>
</gene>
<proteinExistence type="predicted"/>
<dbReference type="Proteomes" id="UP000276437">
    <property type="component" value="Chromosome"/>
</dbReference>
<accession>A0A348AEH7</accession>
<evidence type="ECO:0000313" key="2">
    <source>
        <dbReference type="Proteomes" id="UP000276437"/>
    </source>
</evidence>
<reference evidence="1 2" key="1">
    <citation type="journal article" date="2018" name="Int. J. Syst. Evol. Microbiol.">
        <title>Methylomusa anaerophila gen. nov., sp. nov., an anaerobic methanol-utilizing bacterium isolated from a microbial fuel cell.</title>
        <authorList>
            <person name="Amano N."/>
            <person name="Yamamuro A."/>
            <person name="Miyahara M."/>
            <person name="Kouzuma A."/>
            <person name="Abe T."/>
            <person name="Watanabe K."/>
        </authorList>
    </citation>
    <scope>NUCLEOTIDE SEQUENCE [LARGE SCALE GENOMIC DNA]</scope>
    <source>
        <strain evidence="1 2">MMFC1</strain>
    </source>
</reference>
<evidence type="ECO:0000313" key="1">
    <source>
        <dbReference type="EMBL" id="BBB89475.1"/>
    </source>
</evidence>
<dbReference type="AlphaFoldDB" id="A0A348AEH7"/>
<sequence>MVSWVCNHLTDNGRYRDPGLFCRNSRFLTPTSTITSAAVLFKVPITSTAWSIVS</sequence>
<organism evidence="1 2">
    <name type="scientific">Methylomusa anaerophila</name>
    <dbReference type="NCBI Taxonomy" id="1930071"/>
    <lineage>
        <taxon>Bacteria</taxon>
        <taxon>Bacillati</taxon>
        <taxon>Bacillota</taxon>
        <taxon>Negativicutes</taxon>
        <taxon>Selenomonadales</taxon>
        <taxon>Sporomusaceae</taxon>
        <taxon>Methylomusa</taxon>
    </lineage>
</organism>
<protein>
    <submittedName>
        <fullName evidence="1">Uncharacterized protein</fullName>
    </submittedName>
</protein>
<dbReference type="EMBL" id="AP018449">
    <property type="protein sequence ID" value="BBB89475.1"/>
    <property type="molecule type" value="Genomic_DNA"/>
</dbReference>
<name>A0A348AEH7_9FIRM</name>
<keyword evidence="2" id="KW-1185">Reference proteome</keyword>